<dbReference type="InterPro" id="IPR004792">
    <property type="entry name" value="BaiN-like"/>
</dbReference>
<proteinExistence type="predicted"/>
<evidence type="ECO:0000256" key="1">
    <source>
        <dbReference type="ARBA" id="ARBA00001974"/>
    </source>
</evidence>
<dbReference type="InterPro" id="IPR022460">
    <property type="entry name" value="Flavoprotein_PP4765"/>
</dbReference>
<feature type="region of interest" description="Disordered" evidence="4">
    <location>
        <begin position="1"/>
        <end position="20"/>
    </location>
</feature>
<name>A0A840G6I7_RHOTE</name>
<evidence type="ECO:0008006" key="9">
    <source>
        <dbReference type="Google" id="ProtNLM"/>
    </source>
</evidence>
<dbReference type="InterPro" id="IPR057661">
    <property type="entry name" value="RsdA/BaiN/AoA(So)_Rossmann"/>
</dbReference>
<organism evidence="7 8">
    <name type="scientific">Rhodocyclus tenuis</name>
    <name type="common">Rhodospirillum tenue</name>
    <dbReference type="NCBI Taxonomy" id="1066"/>
    <lineage>
        <taxon>Bacteria</taxon>
        <taxon>Pseudomonadati</taxon>
        <taxon>Pseudomonadota</taxon>
        <taxon>Betaproteobacteria</taxon>
        <taxon>Rhodocyclales</taxon>
        <taxon>Rhodocyclaceae</taxon>
        <taxon>Rhodocyclus</taxon>
    </lineage>
</organism>
<keyword evidence="3" id="KW-0274">FAD</keyword>
<dbReference type="Pfam" id="PF03486">
    <property type="entry name" value="HI0933_like"/>
    <property type="match status" value="1"/>
</dbReference>
<feature type="domain" description="RsdA/BaiN/AoA(So)-like Rossmann fold-like" evidence="5">
    <location>
        <begin position="22"/>
        <end position="452"/>
    </location>
</feature>
<dbReference type="SUPFAM" id="SSF51905">
    <property type="entry name" value="FAD/NAD(P)-binding domain"/>
    <property type="match status" value="1"/>
</dbReference>
<keyword evidence="8" id="KW-1185">Reference proteome</keyword>
<dbReference type="InterPro" id="IPR023166">
    <property type="entry name" value="BaiN-like_dom_sf"/>
</dbReference>
<sequence>MPDAMNSSATRPSSSSAAEGNRVAVVGGGPAGLMAAETLAAGGLAVDLYDALPSIGRKLLIAGKGGLNITHSEAAAAFRQRYGARQREMTPLLDAFGPDDLRDWMRGLGIDSFVGSSGRVFPLDMKAAPLLRAWLRRLRASGVKLHMRHRCLGVESTPAGDRNRVRLRLQTPAGEHMVTADAAILALGGGSWAKLGADGRWLSWLTAAGVPVAPLRPANCGFDVGWSEFLRSRFAGEAVKNIAAWVGKSAGRRDGAAGKRPDIEAGTRDAALAAEGNGSRRRGEFIITAHGVEGGLIYALAAPLRAAIERDGGATLWLDLLPERSVEQVTAEIAHARGRRSLSSHLASRLGLKGVKAALLHECTAAEVFAAATTDPRRLANAIKALPLPLRATRPLDEAISSAGGVLFEAIDDKLMLQTLPGVFCAGEMLDWEAPTGGYLLTGCFASGRAAGLGAAKWLRERPAR</sequence>
<dbReference type="RefSeq" id="WP_411841041.1">
    <property type="nucleotide sequence ID" value="NZ_JACIGE010000004.1"/>
</dbReference>
<evidence type="ECO:0000259" key="5">
    <source>
        <dbReference type="Pfam" id="PF03486"/>
    </source>
</evidence>
<evidence type="ECO:0000256" key="2">
    <source>
        <dbReference type="ARBA" id="ARBA00022630"/>
    </source>
</evidence>
<comment type="caution">
    <text evidence="7">The sequence shown here is derived from an EMBL/GenBank/DDBJ whole genome shotgun (WGS) entry which is preliminary data.</text>
</comment>
<dbReference type="PRINTS" id="PR00419">
    <property type="entry name" value="ADXRDTASE"/>
</dbReference>
<evidence type="ECO:0000313" key="7">
    <source>
        <dbReference type="EMBL" id="MBB4247021.1"/>
    </source>
</evidence>
<evidence type="ECO:0000256" key="3">
    <source>
        <dbReference type="ARBA" id="ARBA00022827"/>
    </source>
</evidence>
<dbReference type="Proteomes" id="UP000587070">
    <property type="component" value="Unassembled WGS sequence"/>
</dbReference>
<dbReference type="AlphaFoldDB" id="A0A840G6I7"/>
<feature type="domain" description="RsdA/BaiN/AoA(So)-like insert" evidence="6">
    <location>
        <begin position="275"/>
        <end position="401"/>
    </location>
</feature>
<evidence type="ECO:0000313" key="8">
    <source>
        <dbReference type="Proteomes" id="UP000587070"/>
    </source>
</evidence>
<comment type="cofactor">
    <cofactor evidence="1">
        <name>FAD</name>
        <dbReference type="ChEBI" id="CHEBI:57692"/>
    </cofactor>
</comment>
<gene>
    <name evidence="7" type="ORF">GGD90_001387</name>
</gene>
<dbReference type="Pfam" id="PF22780">
    <property type="entry name" value="HI0933_like_1st"/>
    <property type="match status" value="1"/>
</dbReference>
<dbReference type="Gene3D" id="3.50.50.60">
    <property type="entry name" value="FAD/NAD(P)-binding domain"/>
    <property type="match status" value="1"/>
</dbReference>
<dbReference type="Gene3D" id="2.40.30.10">
    <property type="entry name" value="Translation factors"/>
    <property type="match status" value="1"/>
</dbReference>
<accession>A0A840G6I7</accession>
<protein>
    <recommendedName>
        <fullName evidence="9">TIGR03862 family flavoprotein</fullName>
    </recommendedName>
</protein>
<dbReference type="InterPro" id="IPR036188">
    <property type="entry name" value="FAD/NAD-bd_sf"/>
</dbReference>
<dbReference type="PANTHER" id="PTHR42887">
    <property type="entry name" value="OS12G0638800 PROTEIN"/>
    <property type="match status" value="1"/>
</dbReference>
<dbReference type="PANTHER" id="PTHR42887:SF1">
    <property type="entry name" value="BLR3961 PROTEIN"/>
    <property type="match status" value="1"/>
</dbReference>
<evidence type="ECO:0000259" key="6">
    <source>
        <dbReference type="Pfam" id="PF22780"/>
    </source>
</evidence>
<dbReference type="InterPro" id="IPR055178">
    <property type="entry name" value="RsdA/BaiN/AoA(So)-like_dom"/>
</dbReference>
<dbReference type="SUPFAM" id="SSF160996">
    <property type="entry name" value="HI0933 insert domain-like"/>
    <property type="match status" value="1"/>
</dbReference>
<keyword evidence="2" id="KW-0285">Flavoprotein</keyword>
<feature type="compositionally biased region" description="Low complexity" evidence="4">
    <location>
        <begin position="1"/>
        <end position="18"/>
    </location>
</feature>
<reference evidence="7 8" key="1">
    <citation type="submission" date="2020-08" db="EMBL/GenBank/DDBJ databases">
        <title>Genome sequencing of Purple Non-Sulfur Bacteria from various extreme environments.</title>
        <authorList>
            <person name="Mayer M."/>
        </authorList>
    </citation>
    <scope>NUCLEOTIDE SEQUENCE [LARGE SCALE GENOMIC DNA]</scope>
    <source>
        <strain evidence="7 8">2761</strain>
    </source>
</reference>
<evidence type="ECO:0000256" key="4">
    <source>
        <dbReference type="SAM" id="MobiDB-lite"/>
    </source>
</evidence>
<dbReference type="NCBIfam" id="TIGR03862">
    <property type="entry name" value="flavo_PP4765"/>
    <property type="match status" value="1"/>
</dbReference>
<dbReference type="EMBL" id="JACIGE010000004">
    <property type="protein sequence ID" value="MBB4247021.1"/>
    <property type="molecule type" value="Genomic_DNA"/>
</dbReference>
<dbReference type="Gene3D" id="1.10.8.260">
    <property type="entry name" value="HI0933 insert domain-like"/>
    <property type="match status" value="1"/>
</dbReference>